<evidence type="ECO:0000256" key="7">
    <source>
        <dbReference type="ARBA" id="ARBA00038168"/>
    </source>
</evidence>
<comment type="subcellular location">
    <subcellularLocation>
        <location evidence="1">Membrane</location>
    </subcellularLocation>
</comment>
<reference evidence="13" key="1">
    <citation type="submission" date="2012-12" db="EMBL/GenBank/DDBJ databases">
        <authorList>
            <person name="Hellsten U."/>
            <person name="Grimwood J."/>
            <person name="Chapman J.A."/>
            <person name="Shapiro H."/>
            <person name="Aerts A."/>
            <person name="Otillar R.P."/>
            <person name="Terry A.Y."/>
            <person name="Boore J.L."/>
            <person name="Simakov O."/>
            <person name="Marletaz F."/>
            <person name="Cho S.-J."/>
            <person name="Edsinger-Gonzales E."/>
            <person name="Havlak P."/>
            <person name="Kuo D.-H."/>
            <person name="Larsson T."/>
            <person name="Lv J."/>
            <person name="Arendt D."/>
            <person name="Savage R."/>
            <person name="Osoegawa K."/>
            <person name="de Jong P."/>
            <person name="Lindberg D.R."/>
            <person name="Seaver E.C."/>
            <person name="Weisblat D.A."/>
            <person name="Putnam N.H."/>
            <person name="Grigoriev I.V."/>
            <person name="Rokhsar D.S."/>
        </authorList>
    </citation>
    <scope>NUCLEOTIDE SEQUENCE</scope>
    <source>
        <strain evidence="13">I ESC-2004</strain>
    </source>
</reference>
<dbReference type="FunFam" id="3.10.120.10:FF:000002">
    <property type="entry name" value="Cytochrome b5 type B"/>
    <property type="match status" value="1"/>
</dbReference>
<dbReference type="OrthoDB" id="260519at2759"/>
<evidence type="ECO:0000256" key="6">
    <source>
        <dbReference type="ARBA" id="ARBA00023136"/>
    </source>
</evidence>
<dbReference type="PROSITE" id="PS00191">
    <property type="entry name" value="CYTOCHROME_B5_1"/>
    <property type="match status" value="1"/>
</dbReference>
<keyword evidence="4 8" id="KW-0479">Metal-binding</keyword>
<evidence type="ECO:0000313" key="13">
    <source>
        <dbReference type="Proteomes" id="UP000014760"/>
    </source>
</evidence>
<dbReference type="SUPFAM" id="SSF55856">
    <property type="entry name" value="Cytochrome b5-like heme/steroid binding domain"/>
    <property type="match status" value="1"/>
</dbReference>
<accession>R7UIY5</accession>
<dbReference type="Gene3D" id="3.10.120.10">
    <property type="entry name" value="Cytochrome b5-like heme/steroid binding domain"/>
    <property type="match status" value="1"/>
</dbReference>
<feature type="domain" description="Cytochrome b5 heme-binding" evidence="10">
    <location>
        <begin position="25"/>
        <end position="101"/>
    </location>
</feature>
<evidence type="ECO:0000256" key="5">
    <source>
        <dbReference type="ARBA" id="ARBA00023004"/>
    </source>
</evidence>
<dbReference type="GO" id="GO:0046872">
    <property type="term" value="F:metal ion binding"/>
    <property type="evidence" value="ECO:0007669"/>
    <property type="project" value="UniProtKB-UniRule"/>
</dbReference>
<evidence type="ECO:0000256" key="2">
    <source>
        <dbReference type="ARBA" id="ARBA00022617"/>
    </source>
</evidence>
<dbReference type="STRING" id="283909.R7UIY5"/>
<dbReference type="InterPro" id="IPR018506">
    <property type="entry name" value="Cyt_B5_heme-BS"/>
</dbReference>
<dbReference type="InterPro" id="IPR036400">
    <property type="entry name" value="Cyt_B5-like_heme/steroid_sf"/>
</dbReference>
<dbReference type="GO" id="GO:0016020">
    <property type="term" value="C:membrane"/>
    <property type="evidence" value="ECO:0007669"/>
    <property type="project" value="UniProtKB-SubCell"/>
</dbReference>
<dbReference type="EMBL" id="KB303359">
    <property type="protein sequence ID" value="ELU03247.1"/>
    <property type="molecule type" value="Genomic_DNA"/>
</dbReference>
<dbReference type="OMA" id="AFDDFGH"/>
<dbReference type="EMBL" id="AMQN01024620">
    <property type="status" value="NOT_ANNOTATED_CDS"/>
    <property type="molecule type" value="Genomic_DNA"/>
</dbReference>
<dbReference type="AlphaFoldDB" id="R7UIY5"/>
<proteinExistence type="inferred from homology"/>
<evidence type="ECO:0000313" key="11">
    <source>
        <dbReference type="EMBL" id="ELU03247.1"/>
    </source>
</evidence>
<reference evidence="12" key="3">
    <citation type="submission" date="2015-06" db="UniProtKB">
        <authorList>
            <consortium name="EnsemblMetazoa"/>
        </authorList>
    </citation>
    <scope>IDENTIFICATION</scope>
</reference>
<dbReference type="Pfam" id="PF00173">
    <property type="entry name" value="Cyt-b5"/>
    <property type="match status" value="1"/>
</dbReference>
<dbReference type="GO" id="GO:0020037">
    <property type="term" value="F:heme binding"/>
    <property type="evidence" value="ECO:0007669"/>
    <property type="project" value="UniProtKB-UniRule"/>
</dbReference>
<evidence type="ECO:0000259" key="10">
    <source>
        <dbReference type="PROSITE" id="PS50255"/>
    </source>
</evidence>
<protein>
    <recommendedName>
        <fullName evidence="10">Cytochrome b5 heme-binding domain-containing protein</fullName>
    </recommendedName>
</protein>
<reference evidence="11 13" key="2">
    <citation type="journal article" date="2013" name="Nature">
        <title>Insights into bilaterian evolution from three spiralian genomes.</title>
        <authorList>
            <person name="Simakov O."/>
            <person name="Marletaz F."/>
            <person name="Cho S.J."/>
            <person name="Edsinger-Gonzales E."/>
            <person name="Havlak P."/>
            <person name="Hellsten U."/>
            <person name="Kuo D.H."/>
            <person name="Larsson T."/>
            <person name="Lv J."/>
            <person name="Arendt D."/>
            <person name="Savage R."/>
            <person name="Osoegawa K."/>
            <person name="de Jong P."/>
            <person name="Grimwood J."/>
            <person name="Chapman J.A."/>
            <person name="Shapiro H."/>
            <person name="Aerts A."/>
            <person name="Otillar R.P."/>
            <person name="Terry A.Y."/>
            <person name="Boore J.L."/>
            <person name="Grigoriev I.V."/>
            <person name="Lindberg D.R."/>
            <person name="Seaver E.C."/>
            <person name="Weisblat D.A."/>
            <person name="Putnam N.H."/>
            <person name="Rokhsar D.S."/>
        </authorList>
    </citation>
    <scope>NUCLEOTIDE SEQUENCE</scope>
    <source>
        <strain evidence="11 13">I ESC-2004</strain>
    </source>
</reference>
<organism evidence="11">
    <name type="scientific">Capitella teleta</name>
    <name type="common">Polychaete worm</name>
    <dbReference type="NCBI Taxonomy" id="283909"/>
    <lineage>
        <taxon>Eukaryota</taxon>
        <taxon>Metazoa</taxon>
        <taxon>Spiralia</taxon>
        <taxon>Lophotrochozoa</taxon>
        <taxon>Annelida</taxon>
        <taxon>Polychaeta</taxon>
        <taxon>Sedentaria</taxon>
        <taxon>Scolecida</taxon>
        <taxon>Capitellidae</taxon>
        <taxon>Capitella</taxon>
    </lineage>
</organism>
<sequence length="115" mass="13158">MSLYQVQQMGNEQQEDSNEENEVGVKVTRMSDVSVHSEADSCWMVVNDNVYDITQFLREHPGGEDVLLEHGGRDATEPFKEVAHSEDASTTLQRFFIGILHEDDRINKTKKPKTY</sequence>
<keyword evidence="6" id="KW-0472">Membrane</keyword>
<keyword evidence="2 8" id="KW-0349">Heme</keyword>
<evidence type="ECO:0000256" key="3">
    <source>
        <dbReference type="ARBA" id="ARBA00022692"/>
    </source>
</evidence>
<dbReference type="InterPro" id="IPR050668">
    <property type="entry name" value="Cytochrome_b5"/>
</dbReference>
<keyword evidence="5 8" id="KW-0408">Iron</keyword>
<evidence type="ECO:0000256" key="4">
    <source>
        <dbReference type="ARBA" id="ARBA00022723"/>
    </source>
</evidence>
<dbReference type="PRINTS" id="PR00363">
    <property type="entry name" value="CYTOCHROMEB5"/>
</dbReference>
<dbReference type="PANTHER" id="PTHR19359">
    <property type="entry name" value="CYTOCHROME B5"/>
    <property type="match status" value="1"/>
</dbReference>
<dbReference type="PROSITE" id="PS50255">
    <property type="entry name" value="CYTOCHROME_B5_2"/>
    <property type="match status" value="1"/>
</dbReference>
<keyword evidence="3" id="KW-0812">Transmembrane</keyword>
<name>R7UIY5_CAPTE</name>
<gene>
    <name evidence="11" type="ORF">CAPTEDRAFT_214280</name>
</gene>
<evidence type="ECO:0000256" key="8">
    <source>
        <dbReference type="RuleBase" id="RU362121"/>
    </source>
</evidence>
<feature type="region of interest" description="Disordered" evidence="9">
    <location>
        <begin position="1"/>
        <end position="24"/>
    </location>
</feature>
<keyword evidence="13" id="KW-1185">Reference proteome</keyword>
<feature type="compositionally biased region" description="Acidic residues" evidence="9">
    <location>
        <begin position="13"/>
        <end position="22"/>
    </location>
</feature>
<evidence type="ECO:0000256" key="1">
    <source>
        <dbReference type="ARBA" id="ARBA00004370"/>
    </source>
</evidence>
<dbReference type="EnsemblMetazoa" id="CapteT214280">
    <property type="protein sequence ID" value="CapteP214280"/>
    <property type="gene ID" value="CapteG214280"/>
</dbReference>
<comment type="similarity">
    <text evidence="7 8">Belongs to the cytochrome b5 family.</text>
</comment>
<evidence type="ECO:0000313" key="12">
    <source>
        <dbReference type="EnsemblMetazoa" id="CapteP214280"/>
    </source>
</evidence>
<dbReference type="InterPro" id="IPR001199">
    <property type="entry name" value="Cyt_B5-like_heme/steroid-bd"/>
</dbReference>
<feature type="compositionally biased region" description="Polar residues" evidence="9">
    <location>
        <begin position="1"/>
        <end position="10"/>
    </location>
</feature>
<dbReference type="SMART" id="SM01117">
    <property type="entry name" value="Cyt-b5"/>
    <property type="match status" value="1"/>
</dbReference>
<evidence type="ECO:0000256" key="9">
    <source>
        <dbReference type="SAM" id="MobiDB-lite"/>
    </source>
</evidence>
<dbReference type="HOGENOM" id="CLU_102602_4_2_1"/>
<dbReference type="Proteomes" id="UP000014760">
    <property type="component" value="Unassembled WGS sequence"/>
</dbReference>